<comment type="subcellular location">
    <subcellularLocation>
        <location evidence="1">Cell inner membrane</location>
        <topology evidence="1">Multi-pass membrane protein</topology>
    </subcellularLocation>
</comment>
<comment type="caution">
    <text evidence="10">The sequence shown here is derived from an EMBL/GenBank/DDBJ whole genome shotgun (WGS) entry which is preliminary data.</text>
</comment>
<evidence type="ECO:0000313" key="10">
    <source>
        <dbReference type="EMBL" id="PWI32990.1"/>
    </source>
</evidence>
<protein>
    <recommendedName>
        <fullName evidence="3">Universal stress protein B</fullName>
    </recommendedName>
</protein>
<keyword evidence="4" id="KW-1003">Cell membrane</keyword>
<keyword evidence="6 9" id="KW-0812">Transmembrane</keyword>
<dbReference type="NCBIfam" id="NF003435">
    <property type="entry name" value="PRK04960.1"/>
    <property type="match status" value="1"/>
</dbReference>
<keyword evidence="5" id="KW-0997">Cell inner membrane</keyword>
<accession>A0A2U3B856</accession>
<dbReference type="AlphaFoldDB" id="A0A2U3B856"/>
<dbReference type="Proteomes" id="UP000245362">
    <property type="component" value="Unassembled WGS sequence"/>
</dbReference>
<dbReference type="OrthoDB" id="6432605at2"/>
<evidence type="ECO:0000313" key="11">
    <source>
        <dbReference type="Proteomes" id="UP000245362"/>
    </source>
</evidence>
<name>A0A2U3B856_9VIBR</name>
<organism evidence="10 11">
    <name type="scientific">Vibrio albus</name>
    <dbReference type="NCBI Taxonomy" id="2200953"/>
    <lineage>
        <taxon>Bacteria</taxon>
        <taxon>Pseudomonadati</taxon>
        <taxon>Pseudomonadota</taxon>
        <taxon>Gammaproteobacteria</taxon>
        <taxon>Vibrionales</taxon>
        <taxon>Vibrionaceae</taxon>
        <taxon>Vibrio</taxon>
    </lineage>
</organism>
<dbReference type="EMBL" id="QFWT01000006">
    <property type="protein sequence ID" value="PWI32990.1"/>
    <property type="molecule type" value="Genomic_DNA"/>
</dbReference>
<evidence type="ECO:0000256" key="3">
    <source>
        <dbReference type="ARBA" id="ARBA00021128"/>
    </source>
</evidence>
<sequence length="107" mass="12492">MISSDLVLFTLMVVVSVNLARALTALRSLLYIMREAHPLLYQQVDGRDFFTTHGNVVKQFRLYHYIRSREYMHHHDPLFIKKCDKVRGLFILFMNLLGVTLLAAILI</sequence>
<reference evidence="10 11" key="1">
    <citation type="submission" date="2018-05" db="EMBL/GenBank/DDBJ databases">
        <title>Vibrio limimaris sp. nov., isolated from marine sediment.</title>
        <authorList>
            <person name="Li C.-M."/>
        </authorList>
    </citation>
    <scope>NUCLEOTIDE SEQUENCE [LARGE SCALE GENOMIC DNA]</scope>
    <source>
        <strain evidence="10 11">E4404</strain>
    </source>
</reference>
<evidence type="ECO:0000256" key="1">
    <source>
        <dbReference type="ARBA" id="ARBA00004429"/>
    </source>
</evidence>
<dbReference type="Pfam" id="PF10625">
    <property type="entry name" value="UspB"/>
    <property type="match status" value="1"/>
</dbReference>
<evidence type="ECO:0000256" key="9">
    <source>
        <dbReference type="SAM" id="Phobius"/>
    </source>
</evidence>
<keyword evidence="11" id="KW-1185">Reference proteome</keyword>
<dbReference type="GO" id="GO:0005886">
    <property type="term" value="C:plasma membrane"/>
    <property type="evidence" value="ECO:0007669"/>
    <property type="project" value="UniProtKB-SubCell"/>
</dbReference>
<dbReference type="InterPro" id="IPR019598">
    <property type="entry name" value="Universal_stress_protein_B"/>
</dbReference>
<evidence type="ECO:0000256" key="8">
    <source>
        <dbReference type="ARBA" id="ARBA00023136"/>
    </source>
</evidence>
<proteinExistence type="inferred from homology"/>
<dbReference type="RefSeq" id="WP_109320109.1">
    <property type="nucleotide sequence ID" value="NZ_QFWT01000006.1"/>
</dbReference>
<keyword evidence="7 9" id="KW-1133">Transmembrane helix</keyword>
<evidence type="ECO:0000256" key="2">
    <source>
        <dbReference type="ARBA" id="ARBA00009803"/>
    </source>
</evidence>
<comment type="similarity">
    <text evidence="2">Belongs to the universal stress protein B family.</text>
</comment>
<evidence type="ECO:0000256" key="4">
    <source>
        <dbReference type="ARBA" id="ARBA00022475"/>
    </source>
</evidence>
<feature type="transmembrane region" description="Helical" evidence="9">
    <location>
        <begin position="86"/>
        <end position="106"/>
    </location>
</feature>
<evidence type="ECO:0000256" key="6">
    <source>
        <dbReference type="ARBA" id="ARBA00022692"/>
    </source>
</evidence>
<gene>
    <name evidence="10" type="ORF">DI392_11785</name>
</gene>
<evidence type="ECO:0000256" key="7">
    <source>
        <dbReference type="ARBA" id="ARBA00022989"/>
    </source>
</evidence>
<keyword evidence="8 9" id="KW-0472">Membrane</keyword>
<evidence type="ECO:0000256" key="5">
    <source>
        <dbReference type="ARBA" id="ARBA00022519"/>
    </source>
</evidence>